<gene>
    <name evidence="1" type="ORF">XBKB1_660010</name>
</gene>
<dbReference type="Pfam" id="PF23982">
    <property type="entry name" value="XM1_gp53_minor_capsid"/>
    <property type="match status" value="1"/>
</dbReference>
<accession>A0A077PYW5</accession>
<reference evidence="1" key="1">
    <citation type="submission" date="2013-07" db="EMBL/GenBank/DDBJ databases">
        <title>Sub-species coevolution in mutualistic symbiosis.</title>
        <authorList>
            <person name="Murfin K."/>
            <person name="Klassen J."/>
            <person name="Lee M."/>
            <person name="Forst S."/>
            <person name="Stock P."/>
            <person name="Goodrich-Blair H."/>
        </authorList>
    </citation>
    <scope>NUCLEOTIDE SEQUENCE [LARGE SCALE GENOMIC DNA]</scope>
    <source>
        <strain evidence="1">Kraussei Becker Underwood</strain>
    </source>
</reference>
<name>A0A077PYW5_XENBV</name>
<dbReference type="EMBL" id="CBSZ010000402">
    <property type="protein sequence ID" value="CDH26398.1"/>
    <property type="molecule type" value="Genomic_DNA"/>
</dbReference>
<dbReference type="InterPro" id="IPR056914">
    <property type="entry name" value="Gp53-like"/>
</dbReference>
<organism evidence="1">
    <name type="scientific">Xenorhabdus bovienii str. kraussei Becker Underwood</name>
    <dbReference type="NCBI Taxonomy" id="1398204"/>
    <lineage>
        <taxon>Bacteria</taxon>
        <taxon>Pseudomonadati</taxon>
        <taxon>Pseudomonadota</taxon>
        <taxon>Gammaproteobacteria</taxon>
        <taxon>Enterobacterales</taxon>
        <taxon>Morganellaceae</taxon>
        <taxon>Xenorhabdus</taxon>
    </lineage>
</organism>
<comment type="caution">
    <text evidence="1">The sequence shown here is derived from an EMBL/GenBank/DDBJ whole genome shotgun (WGS) entry which is preliminary data.</text>
</comment>
<dbReference type="AlphaFoldDB" id="A0A077PYW5"/>
<dbReference type="RefSeq" id="WP_051875861.1">
    <property type="nucleotide sequence ID" value="NZ_CAWLXS010000065.1"/>
</dbReference>
<evidence type="ECO:0000313" key="1">
    <source>
        <dbReference type="EMBL" id="CDH26398.1"/>
    </source>
</evidence>
<protein>
    <submittedName>
        <fullName evidence="1">Uncharacterized protein</fullName>
    </submittedName>
</protein>
<proteinExistence type="predicted"/>
<sequence length="161" mass="16777">MSGFQTRMNNDLPLGVAGDFASANPHFSVVAGEGQFKSGADGVTVGLFAWADDKGLVYNKKSEGSVLGFVHRNNQAIIDQYGAGASMKIPKGREVTLMSGGDYLVVLAAGGKLGQFIVADVNTGEAKAVDKIDPADTAFEPTKFRVAKTVTSGLTKMSSSL</sequence>
<dbReference type="HOGENOM" id="CLU_104953_0_0_6"/>
<dbReference type="Proteomes" id="UP000028493">
    <property type="component" value="Unassembled WGS sequence"/>
</dbReference>